<accession>R7SXF5</accession>
<dbReference type="Pfam" id="PF06985">
    <property type="entry name" value="HET"/>
    <property type="match status" value="1"/>
</dbReference>
<protein>
    <submittedName>
        <fullName evidence="2">HET-domain-containing protein</fullName>
    </submittedName>
</protein>
<dbReference type="InterPro" id="IPR010730">
    <property type="entry name" value="HET"/>
</dbReference>
<gene>
    <name evidence="2" type="ORF">DICSQDRAFT_170908</name>
</gene>
<proteinExistence type="predicted"/>
<evidence type="ECO:0000313" key="3">
    <source>
        <dbReference type="Proteomes" id="UP000053319"/>
    </source>
</evidence>
<dbReference type="HOGENOM" id="CLU_000288_138_9_1"/>
<dbReference type="PANTHER" id="PTHR10622:SF10">
    <property type="entry name" value="HET DOMAIN-CONTAINING PROTEIN"/>
    <property type="match status" value="1"/>
</dbReference>
<dbReference type="RefSeq" id="XP_007366603.1">
    <property type="nucleotide sequence ID" value="XM_007366541.1"/>
</dbReference>
<sequence length="552" mass="63647">MDHINYDPDGMSSSGYLFMTRHVLDIVVLSVPLRMLYRDCLFSPDIVLRSPPFCARDFRPSDPRHLGYTVGMWLLSTDRAELHYFTDPETVPGSYAILSHVWGKKEQLFHQTPKYDEDLLLQRPNARDAASKKVRQICIIAQQDRFRWLWDDTCCINKDSSAELSEAINSMYRYYSLAAVCYAYLADVPSNRFSCDPEGPFAKSRWQMHGWTLQELIAAPVVKLISSDWQKLGTKMRHARFLSRITNIPVEVLLMDKPVTSFSIAQRMSWAYKRETTRVEDRAYSLMGIFAVNMTTIYGEGERAFQRLQEEIMDHERSAGHEHTKYESYLLARSPDDFNPSDSGRTRFLPNAFRSVSTYSRMKEIPTFTMTPYYGCLCRLMCFGFGELTLAWMGCGWDGFEGETRSLWLLLRRCQDPPPDESKPLYHCVALSTGYRQGSRLVGLSEADWPWASFTLRPQELYIALWHTTPKGQASSPIPLVLQHERIRTPFRITWESVSAAFDGWKLESTPTVEFDWDGEAPIAFCFSRYDGLAQQSTLWFVLGVCDLAEPR</sequence>
<name>R7SXF5_DICSQ</name>
<evidence type="ECO:0000259" key="1">
    <source>
        <dbReference type="Pfam" id="PF06985"/>
    </source>
</evidence>
<dbReference type="Proteomes" id="UP000053319">
    <property type="component" value="Unassembled WGS sequence"/>
</dbReference>
<feature type="domain" description="Heterokaryon incompatibility" evidence="1">
    <location>
        <begin position="95"/>
        <end position="189"/>
    </location>
</feature>
<organism evidence="2 3">
    <name type="scientific">Dichomitus squalens (strain LYAD-421)</name>
    <name type="common">Western red white-rot fungus</name>
    <dbReference type="NCBI Taxonomy" id="732165"/>
    <lineage>
        <taxon>Eukaryota</taxon>
        <taxon>Fungi</taxon>
        <taxon>Dikarya</taxon>
        <taxon>Basidiomycota</taxon>
        <taxon>Agaricomycotina</taxon>
        <taxon>Agaricomycetes</taxon>
        <taxon>Polyporales</taxon>
        <taxon>Polyporaceae</taxon>
        <taxon>Dichomitus</taxon>
    </lineage>
</organism>
<dbReference type="AlphaFoldDB" id="R7SXF5"/>
<dbReference type="PANTHER" id="PTHR10622">
    <property type="entry name" value="HET DOMAIN-CONTAINING PROTEIN"/>
    <property type="match status" value="1"/>
</dbReference>
<dbReference type="GeneID" id="18839236"/>
<evidence type="ECO:0000313" key="2">
    <source>
        <dbReference type="EMBL" id="EJF60766.1"/>
    </source>
</evidence>
<dbReference type="KEGG" id="dsq:DICSQDRAFT_170908"/>
<dbReference type="EMBL" id="JH719414">
    <property type="protein sequence ID" value="EJF60766.1"/>
    <property type="molecule type" value="Genomic_DNA"/>
</dbReference>
<reference evidence="2 3" key="1">
    <citation type="journal article" date="2012" name="Science">
        <title>The Paleozoic origin of enzymatic lignin decomposition reconstructed from 31 fungal genomes.</title>
        <authorList>
            <person name="Floudas D."/>
            <person name="Binder M."/>
            <person name="Riley R."/>
            <person name="Barry K."/>
            <person name="Blanchette R.A."/>
            <person name="Henrissat B."/>
            <person name="Martinez A.T."/>
            <person name="Otillar R."/>
            <person name="Spatafora J.W."/>
            <person name="Yadav J.S."/>
            <person name="Aerts A."/>
            <person name="Benoit I."/>
            <person name="Boyd A."/>
            <person name="Carlson A."/>
            <person name="Copeland A."/>
            <person name="Coutinho P.M."/>
            <person name="de Vries R.P."/>
            <person name="Ferreira P."/>
            <person name="Findley K."/>
            <person name="Foster B."/>
            <person name="Gaskell J."/>
            <person name="Glotzer D."/>
            <person name="Gorecki P."/>
            <person name="Heitman J."/>
            <person name="Hesse C."/>
            <person name="Hori C."/>
            <person name="Igarashi K."/>
            <person name="Jurgens J.A."/>
            <person name="Kallen N."/>
            <person name="Kersten P."/>
            <person name="Kohler A."/>
            <person name="Kuees U."/>
            <person name="Kumar T.K.A."/>
            <person name="Kuo A."/>
            <person name="LaButti K."/>
            <person name="Larrondo L.F."/>
            <person name="Lindquist E."/>
            <person name="Ling A."/>
            <person name="Lombard V."/>
            <person name="Lucas S."/>
            <person name="Lundell T."/>
            <person name="Martin R."/>
            <person name="McLaughlin D.J."/>
            <person name="Morgenstern I."/>
            <person name="Morin E."/>
            <person name="Murat C."/>
            <person name="Nagy L.G."/>
            <person name="Nolan M."/>
            <person name="Ohm R.A."/>
            <person name="Patyshakuliyeva A."/>
            <person name="Rokas A."/>
            <person name="Ruiz-Duenas F.J."/>
            <person name="Sabat G."/>
            <person name="Salamov A."/>
            <person name="Samejima M."/>
            <person name="Schmutz J."/>
            <person name="Slot J.C."/>
            <person name="St John F."/>
            <person name="Stenlid J."/>
            <person name="Sun H."/>
            <person name="Sun S."/>
            <person name="Syed K."/>
            <person name="Tsang A."/>
            <person name="Wiebenga A."/>
            <person name="Young D."/>
            <person name="Pisabarro A."/>
            <person name="Eastwood D.C."/>
            <person name="Martin F."/>
            <person name="Cullen D."/>
            <person name="Grigoriev I.V."/>
            <person name="Hibbett D.S."/>
        </authorList>
    </citation>
    <scope>NUCLEOTIDE SEQUENCE [LARGE SCALE GENOMIC DNA]</scope>
    <source>
        <strain evidence="2 3">LYAD-421 SS1</strain>
    </source>
</reference>